<dbReference type="SUPFAM" id="SSF51679">
    <property type="entry name" value="Bacterial luciferase-like"/>
    <property type="match status" value="1"/>
</dbReference>
<gene>
    <name evidence="2" type="ORF">GCM10009802_44790</name>
</gene>
<organism evidence="2 3">
    <name type="scientific">Streptomyces synnematoformans</name>
    <dbReference type="NCBI Taxonomy" id="415721"/>
    <lineage>
        <taxon>Bacteria</taxon>
        <taxon>Bacillati</taxon>
        <taxon>Actinomycetota</taxon>
        <taxon>Actinomycetes</taxon>
        <taxon>Kitasatosporales</taxon>
        <taxon>Streptomycetaceae</taxon>
        <taxon>Streptomyces</taxon>
    </lineage>
</organism>
<feature type="region of interest" description="Disordered" evidence="1">
    <location>
        <begin position="185"/>
        <end position="218"/>
    </location>
</feature>
<name>A0ABP5KVH3_9ACTN</name>
<feature type="compositionally biased region" description="Basic and acidic residues" evidence="1">
    <location>
        <begin position="207"/>
        <end position="218"/>
    </location>
</feature>
<dbReference type="Gene3D" id="3.20.20.30">
    <property type="entry name" value="Luciferase-like domain"/>
    <property type="match status" value="1"/>
</dbReference>
<protein>
    <recommendedName>
        <fullName evidence="4">LLM class flavin-dependent oxidoreductase</fullName>
    </recommendedName>
</protein>
<evidence type="ECO:0000313" key="3">
    <source>
        <dbReference type="Proteomes" id="UP001500443"/>
    </source>
</evidence>
<keyword evidence="3" id="KW-1185">Reference proteome</keyword>
<accession>A0ABP5KVH3</accession>
<dbReference type="EMBL" id="BAAAPF010000171">
    <property type="protein sequence ID" value="GAA2136018.1"/>
    <property type="molecule type" value="Genomic_DNA"/>
</dbReference>
<evidence type="ECO:0000256" key="1">
    <source>
        <dbReference type="SAM" id="MobiDB-lite"/>
    </source>
</evidence>
<evidence type="ECO:0000313" key="2">
    <source>
        <dbReference type="EMBL" id="GAA2136018.1"/>
    </source>
</evidence>
<evidence type="ECO:0008006" key="4">
    <source>
        <dbReference type="Google" id="ProtNLM"/>
    </source>
</evidence>
<reference evidence="3" key="1">
    <citation type="journal article" date="2019" name="Int. J. Syst. Evol. Microbiol.">
        <title>The Global Catalogue of Microorganisms (GCM) 10K type strain sequencing project: providing services to taxonomists for standard genome sequencing and annotation.</title>
        <authorList>
            <consortium name="The Broad Institute Genomics Platform"/>
            <consortium name="The Broad Institute Genome Sequencing Center for Infectious Disease"/>
            <person name="Wu L."/>
            <person name="Ma J."/>
        </authorList>
    </citation>
    <scope>NUCLEOTIDE SEQUENCE [LARGE SCALE GENOMIC DNA]</scope>
    <source>
        <strain evidence="3">JCM 15481</strain>
    </source>
</reference>
<proteinExistence type="predicted"/>
<dbReference type="Proteomes" id="UP001500443">
    <property type="component" value="Unassembled WGS sequence"/>
</dbReference>
<dbReference type="InterPro" id="IPR036661">
    <property type="entry name" value="Luciferase-like_sf"/>
</dbReference>
<feature type="compositionally biased region" description="Basic and acidic residues" evidence="1">
    <location>
        <begin position="186"/>
        <end position="197"/>
    </location>
</feature>
<sequence length="218" mass="22096">MSASPPSSAGAAAAGADPAVRVGVLLPRMPEEPGGWLAECAAYDAAGADALWLDGGPDPAHDVLALAAALAGATNRAKLVVALPDSVPQAAWLARALATVVLLSERRLALDADSRRCAELVAVAPTVPAFRRLAPAGPGYEEPGAGRWTPVAAPAGPAAWRDALAGAADRGVHGLVVPAGPPLLAELRRGEGAERHTRTSRPTRARAATERQTTRGSS</sequence>
<dbReference type="RefSeq" id="WP_344291800.1">
    <property type="nucleotide sequence ID" value="NZ_BAAAPF010000171.1"/>
</dbReference>
<comment type="caution">
    <text evidence="2">The sequence shown here is derived from an EMBL/GenBank/DDBJ whole genome shotgun (WGS) entry which is preliminary data.</text>
</comment>